<dbReference type="Pfam" id="PF17651">
    <property type="entry name" value="Raco_middle"/>
    <property type="match status" value="1"/>
</dbReference>
<dbReference type="PANTHER" id="PTHR42895">
    <property type="entry name" value="IRON-SULFUR CLUSTER-BINDING PROTEIN-RELATED"/>
    <property type="match status" value="1"/>
</dbReference>
<dbReference type="Proteomes" id="UP000279422">
    <property type="component" value="Unassembled WGS sequence"/>
</dbReference>
<dbReference type="Gene3D" id="3.10.20.30">
    <property type="match status" value="1"/>
</dbReference>
<proteinExistence type="predicted"/>
<evidence type="ECO:0000259" key="2">
    <source>
        <dbReference type="Pfam" id="PF14574"/>
    </source>
</evidence>
<name>A0A497E7K9_UNCAE</name>
<evidence type="ECO:0000313" key="5">
    <source>
        <dbReference type="EMBL" id="RLE10566.1"/>
    </source>
</evidence>
<gene>
    <name evidence="5" type="ORF">DRJ00_01085</name>
</gene>
<evidence type="ECO:0000313" key="6">
    <source>
        <dbReference type="Proteomes" id="UP000279422"/>
    </source>
</evidence>
<protein>
    <submittedName>
        <fullName evidence="5">Ferredoxin</fullName>
    </submittedName>
</protein>
<comment type="caution">
    <text evidence="5">The sequence shown here is derived from an EMBL/GenBank/DDBJ whole genome shotgun (WGS) entry which is preliminary data.</text>
</comment>
<dbReference type="GO" id="GO:0051536">
    <property type="term" value="F:iron-sulfur cluster binding"/>
    <property type="evidence" value="ECO:0007669"/>
    <property type="project" value="InterPro"/>
</dbReference>
<dbReference type="Pfam" id="PF17650">
    <property type="entry name" value="RACo_linker"/>
    <property type="match status" value="1"/>
</dbReference>
<dbReference type="InterPro" id="IPR052911">
    <property type="entry name" value="Corrinoid_activation_enz"/>
</dbReference>
<evidence type="ECO:0000259" key="3">
    <source>
        <dbReference type="Pfam" id="PF17650"/>
    </source>
</evidence>
<evidence type="ECO:0000259" key="4">
    <source>
        <dbReference type="Pfam" id="PF17651"/>
    </source>
</evidence>
<evidence type="ECO:0000259" key="1">
    <source>
        <dbReference type="Pfam" id="PF00111"/>
    </source>
</evidence>
<feature type="domain" description="RACo C-terminal" evidence="2">
    <location>
        <begin position="360"/>
        <end position="601"/>
    </location>
</feature>
<dbReference type="SUPFAM" id="SSF53067">
    <property type="entry name" value="Actin-like ATPase domain"/>
    <property type="match status" value="1"/>
</dbReference>
<dbReference type="InterPro" id="IPR036010">
    <property type="entry name" value="2Fe-2S_ferredoxin-like_sf"/>
</dbReference>
<dbReference type="CDD" id="cd00207">
    <property type="entry name" value="fer2"/>
    <property type="match status" value="1"/>
</dbReference>
<dbReference type="SUPFAM" id="SSF54292">
    <property type="entry name" value="2Fe-2S ferredoxin-like"/>
    <property type="match status" value="1"/>
</dbReference>
<dbReference type="InterPro" id="IPR027980">
    <property type="entry name" value="RACo_C"/>
</dbReference>
<dbReference type="InterPro" id="IPR041414">
    <property type="entry name" value="Raco-like_middle"/>
</dbReference>
<feature type="domain" description="2Fe-2S ferredoxin-type" evidence="1">
    <location>
        <begin position="10"/>
        <end position="84"/>
    </location>
</feature>
<feature type="domain" description="RACo linker region" evidence="3">
    <location>
        <begin position="109"/>
        <end position="186"/>
    </location>
</feature>
<dbReference type="Pfam" id="PF00111">
    <property type="entry name" value="Fer2"/>
    <property type="match status" value="1"/>
</dbReference>
<reference evidence="5 6" key="1">
    <citation type="submission" date="2018-06" db="EMBL/GenBank/DDBJ databases">
        <title>Extensive metabolic versatility and redundancy in microbially diverse, dynamic hydrothermal sediments.</title>
        <authorList>
            <person name="Dombrowski N."/>
            <person name="Teske A."/>
            <person name="Baker B.J."/>
        </authorList>
    </citation>
    <scope>NUCLEOTIDE SEQUENCE [LARGE SCALE GENOMIC DNA]</scope>
    <source>
        <strain evidence="5">B47_G16</strain>
    </source>
</reference>
<dbReference type="InterPro" id="IPR043129">
    <property type="entry name" value="ATPase_NBD"/>
</dbReference>
<sequence>MRYYNVEFEPVGRRGKCRDDESVLDCAHRLGVGIVSLCGGRGKFHCCKIRIIKGFVSKPTKSEIEAFSPKELKDGYRLACQTHLRSDCKIQILLESLTTPQRLQLEGIEADVELNPPVKSYNVKLSSPSMSDLRGDDKRIVDELNHQFNLSCQKFDINALKNVSPQLRSRRWEARVFVRDDEIISIGSQRRPGLGLAVDLGTTKIAGYLLDLDSGRTLSSDGVMNPQISYGEDIVSRITYAMESPAKKKKLQEVVVNALNRLTDDLCRKVNVKKEEILEAVIVGNTAMHHLLLDLPVSQLAAFPFVPAVQDSLDVKARDVGLDIAPGAYIHLLPNIAGFVGADHVAMLLATENIWKDEDLVIALDIGTNTEVSLIDNGDITSVSCASGPAFEGAHIKDGMRATNGAIERLQLIGDKVEYQTIGKVPPVGLCGSGILDAIAQLYLAGVISKDGKMKDHRRVRFHNNQKEFVLVDKKENGSLAIAITQKDVREIQLAKGAIRSGIDILLQEKNRSKQEVKKVIIAGAFGSYINITSAVSIGMLPSLPLNRFQQVGNAAGTGAKLALLSVKERLKAETIARRVSYIELAAFPNFEKVFLKATYLG</sequence>
<dbReference type="Gene3D" id="3.30.420.480">
    <property type="entry name" value="Domain of unknown function (DUF4445)"/>
    <property type="match status" value="1"/>
</dbReference>
<accession>A0A497E7K9</accession>
<dbReference type="EMBL" id="QMPZ01000006">
    <property type="protein sequence ID" value="RLE10566.1"/>
    <property type="molecule type" value="Genomic_DNA"/>
</dbReference>
<dbReference type="InterPro" id="IPR012675">
    <property type="entry name" value="Beta-grasp_dom_sf"/>
</dbReference>
<dbReference type="InterPro" id="IPR042259">
    <property type="entry name" value="Raco-like_middle_sf"/>
</dbReference>
<dbReference type="InterPro" id="IPR040506">
    <property type="entry name" value="RACo_linker"/>
</dbReference>
<dbReference type="Gene3D" id="3.10.20.880">
    <property type="match status" value="1"/>
</dbReference>
<dbReference type="InterPro" id="IPR001041">
    <property type="entry name" value="2Fe-2S_ferredoxin-type"/>
</dbReference>
<dbReference type="PANTHER" id="PTHR42895:SF2">
    <property type="entry name" value="IRON-SULFUR CLUSTER PROTEIN"/>
    <property type="match status" value="1"/>
</dbReference>
<feature type="domain" description="RACo-like middle region" evidence="4">
    <location>
        <begin position="194"/>
        <end position="352"/>
    </location>
</feature>
<dbReference type="Pfam" id="PF14574">
    <property type="entry name" value="RACo_C_ter"/>
    <property type="match status" value="1"/>
</dbReference>
<organism evidence="5 6">
    <name type="scientific">Aerophobetes bacterium</name>
    <dbReference type="NCBI Taxonomy" id="2030807"/>
    <lineage>
        <taxon>Bacteria</taxon>
        <taxon>Candidatus Aerophobota</taxon>
    </lineage>
</organism>
<dbReference type="AlphaFoldDB" id="A0A497E7K9"/>